<name>A0AAE4B3X4_9RHOB</name>
<dbReference type="Gene3D" id="3.40.50.300">
    <property type="entry name" value="P-loop containing nucleotide triphosphate hydrolases"/>
    <property type="match status" value="1"/>
</dbReference>
<evidence type="ECO:0000313" key="2">
    <source>
        <dbReference type="Proteomes" id="UP001226762"/>
    </source>
</evidence>
<proteinExistence type="predicted"/>
<gene>
    <name evidence="1" type="ORF">NO357_02825</name>
</gene>
<dbReference type="AlphaFoldDB" id="A0AAE4B3X4"/>
<dbReference type="RefSeq" id="WP_306734095.1">
    <property type="nucleotide sequence ID" value="NZ_JANHAX010000001.1"/>
</dbReference>
<evidence type="ECO:0008006" key="3">
    <source>
        <dbReference type="Google" id="ProtNLM"/>
    </source>
</evidence>
<reference evidence="1" key="2">
    <citation type="submission" date="2023-02" db="EMBL/GenBank/DDBJ databases">
        <title>'Rhodoalgimonas zhirmunskyi' gen. nov., isolated from a red alga.</title>
        <authorList>
            <person name="Nedashkovskaya O.I."/>
            <person name="Otstavnykh N.Y."/>
            <person name="Bystritskaya E.P."/>
            <person name="Balabanova L.A."/>
            <person name="Isaeva M.P."/>
        </authorList>
    </citation>
    <scope>NUCLEOTIDE SEQUENCE</scope>
    <source>
        <strain evidence="1">KCTC 52189</strain>
    </source>
</reference>
<accession>A0AAE4B3X4</accession>
<sequence>MRHDPLKALIHIPKTAGTSMNAQLAAHGGRGRKHIEQLAGHPWRLARLAARADWVSGHLPLRDMQAQLGAVTDRPLEIYAFVRDPIAQVASHYNWWYVVWHRGPLSWWRQAAPFRALSRRIRAADPTDPDQVIAILRDNAPLFLNMQADYLLGTRTAMDPAAIRAALTRLAFVGLNDDLPALCAAMGLPAPKQTPRRNVSPYYFDKRVFWEGPVRDFLEDAHAGDIALFQAVQRMRGKDRAAPADRPKPR</sequence>
<keyword evidence="2" id="KW-1185">Reference proteome</keyword>
<comment type="caution">
    <text evidence="1">The sequence shown here is derived from an EMBL/GenBank/DDBJ whole genome shotgun (WGS) entry which is preliminary data.</text>
</comment>
<protein>
    <recommendedName>
        <fullName evidence="3">Sulfotransferase family protein</fullName>
    </recommendedName>
</protein>
<reference evidence="1" key="1">
    <citation type="submission" date="2022-07" db="EMBL/GenBank/DDBJ databases">
        <authorList>
            <person name="Otstavnykh N."/>
            <person name="Isaeva M."/>
            <person name="Bystritskaya E."/>
        </authorList>
    </citation>
    <scope>NUCLEOTIDE SEQUENCE</scope>
    <source>
        <strain evidence="1">KCTC 52189</strain>
    </source>
</reference>
<dbReference type="InterPro" id="IPR027417">
    <property type="entry name" value="P-loop_NTPase"/>
</dbReference>
<dbReference type="EMBL" id="JANHAX010000001">
    <property type="protein sequence ID" value="MDQ2088834.1"/>
    <property type="molecule type" value="Genomic_DNA"/>
</dbReference>
<organism evidence="1 2">
    <name type="scientific">Marimonas arenosa</name>
    <dbReference type="NCBI Taxonomy" id="1795305"/>
    <lineage>
        <taxon>Bacteria</taxon>
        <taxon>Pseudomonadati</taxon>
        <taxon>Pseudomonadota</taxon>
        <taxon>Alphaproteobacteria</taxon>
        <taxon>Rhodobacterales</taxon>
        <taxon>Paracoccaceae</taxon>
        <taxon>Marimonas</taxon>
    </lineage>
</organism>
<dbReference type="SUPFAM" id="SSF52540">
    <property type="entry name" value="P-loop containing nucleoside triphosphate hydrolases"/>
    <property type="match status" value="1"/>
</dbReference>
<dbReference type="Proteomes" id="UP001226762">
    <property type="component" value="Unassembled WGS sequence"/>
</dbReference>
<evidence type="ECO:0000313" key="1">
    <source>
        <dbReference type="EMBL" id="MDQ2088834.1"/>
    </source>
</evidence>